<keyword evidence="1" id="KW-0472">Membrane</keyword>
<keyword evidence="1" id="KW-0812">Transmembrane</keyword>
<name>C9L5E3_BLAHA</name>
<dbReference type="Proteomes" id="UP000003755">
    <property type="component" value="Unassembled WGS sequence"/>
</dbReference>
<feature type="transmembrane region" description="Helical" evidence="1">
    <location>
        <begin position="21"/>
        <end position="44"/>
    </location>
</feature>
<reference evidence="2" key="1">
    <citation type="submission" date="2009-09" db="EMBL/GenBank/DDBJ databases">
        <authorList>
            <person name="Weinstock G."/>
            <person name="Sodergren E."/>
            <person name="Clifton S."/>
            <person name="Fulton L."/>
            <person name="Fulton B."/>
            <person name="Courtney L."/>
            <person name="Fronick C."/>
            <person name="Harrison M."/>
            <person name="Strong C."/>
            <person name="Farmer C."/>
            <person name="Delahaunty K."/>
            <person name="Markovic C."/>
            <person name="Hall O."/>
            <person name="Minx P."/>
            <person name="Tomlinson C."/>
            <person name="Mitreva M."/>
            <person name="Nelson J."/>
            <person name="Hou S."/>
            <person name="Wollam A."/>
            <person name="Pepin K.H."/>
            <person name="Johnson M."/>
            <person name="Bhonagiri V."/>
            <person name="Nash W.E."/>
            <person name="Warren W."/>
            <person name="Chinwalla A."/>
            <person name="Mardis E.R."/>
            <person name="Wilson R.K."/>
        </authorList>
    </citation>
    <scope>NUCLEOTIDE SEQUENCE [LARGE SCALE GENOMIC DNA]</scope>
    <source>
        <strain evidence="2">DSM 20583</strain>
    </source>
</reference>
<gene>
    <name evidence="2" type="ORF">BLAHAN_04599</name>
</gene>
<dbReference type="HOGENOM" id="CLU_2841061_0_0_9"/>
<comment type="caution">
    <text evidence="2">The sequence shown here is derived from an EMBL/GenBank/DDBJ whole genome shotgun (WGS) entry which is preliminary data.</text>
</comment>
<sequence>MSAAFLLDEFVEFLLLDAADLFVLFMLFALDAALFLFVLFMFFAMMKYLLNKCFSLQSYYPCNQK</sequence>
<proteinExistence type="predicted"/>
<dbReference type="STRING" id="537007.BLAHAN_04599"/>
<organism evidence="2 3">
    <name type="scientific">Blautia hansenii DSM 20583</name>
    <dbReference type="NCBI Taxonomy" id="537007"/>
    <lineage>
        <taxon>Bacteria</taxon>
        <taxon>Bacillati</taxon>
        <taxon>Bacillota</taxon>
        <taxon>Clostridia</taxon>
        <taxon>Lachnospirales</taxon>
        <taxon>Lachnospiraceae</taxon>
        <taxon>Blautia</taxon>
    </lineage>
</organism>
<evidence type="ECO:0000313" key="3">
    <source>
        <dbReference type="Proteomes" id="UP000003755"/>
    </source>
</evidence>
<dbReference type="EMBL" id="ABYU02000011">
    <property type="protein sequence ID" value="EEX22374.1"/>
    <property type="molecule type" value="Genomic_DNA"/>
</dbReference>
<evidence type="ECO:0000313" key="2">
    <source>
        <dbReference type="EMBL" id="EEX22374.1"/>
    </source>
</evidence>
<keyword evidence="1" id="KW-1133">Transmembrane helix</keyword>
<keyword evidence="3" id="KW-1185">Reference proteome</keyword>
<dbReference type="AlphaFoldDB" id="C9L5E3"/>
<accession>C9L5E3</accession>
<protein>
    <submittedName>
        <fullName evidence="2">Uncharacterized protein</fullName>
    </submittedName>
</protein>
<evidence type="ECO:0000256" key="1">
    <source>
        <dbReference type="SAM" id="Phobius"/>
    </source>
</evidence>